<keyword evidence="7" id="KW-0812">Transmembrane</keyword>
<comment type="catalytic activity">
    <reaction evidence="5 7">
        <text>glucuronate acceptor + UDP-alpha-D-glucuronate = acceptor beta-D-glucuronoside + UDP + H(+)</text>
        <dbReference type="Rhea" id="RHEA:21032"/>
        <dbReference type="ChEBI" id="CHEBI:15378"/>
        <dbReference type="ChEBI" id="CHEBI:58052"/>
        <dbReference type="ChEBI" id="CHEBI:58223"/>
        <dbReference type="ChEBI" id="CHEBI:132367"/>
        <dbReference type="ChEBI" id="CHEBI:132368"/>
        <dbReference type="EC" id="2.4.1.17"/>
    </reaction>
</comment>
<keyword evidence="3 6" id="KW-0808">Transferase</keyword>
<dbReference type="SUPFAM" id="SSF53756">
    <property type="entry name" value="UDP-Glycosyltransferase/glycogen phosphorylase"/>
    <property type="match status" value="1"/>
</dbReference>
<reference evidence="8" key="1">
    <citation type="submission" date="2023-10" db="EMBL/GenBank/DDBJ databases">
        <title>Genome assembly of Pristionchus species.</title>
        <authorList>
            <person name="Yoshida K."/>
            <person name="Sommer R.J."/>
        </authorList>
    </citation>
    <scope>NUCLEOTIDE SEQUENCE</scope>
    <source>
        <strain evidence="8">RS0144</strain>
    </source>
</reference>
<comment type="similarity">
    <text evidence="1 6">Belongs to the UDP-glycosyltransferase family.</text>
</comment>
<evidence type="ECO:0000256" key="6">
    <source>
        <dbReference type="RuleBase" id="RU003718"/>
    </source>
</evidence>
<comment type="subcellular location">
    <subcellularLocation>
        <location evidence="7">Membrane</location>
        <topology evidence="7">Single-pass membrane protein</topology>
    </subcellularLocation>
</comment>
<feature type="transmembrane region" description="Helical" evidence="7">
    <location>
        <begin position="469"/>
        <end position="491"/>
    </location>
</feature>
<protein>
    <recommendedName>
        <fullName evidence="7">UDP-glucuronosyltransferase</fullName>
        <ecNumber evidence="7">2.4.1.17</ecNumber>
    </recommendedName>
</protein>
<sequence length="494" mass="55465">MRVFLLLLSVLSLGLAGKVAIFLAPLSKSQIVFNLRLAEEIAVDHDVVLVRPSFNPNAESLVSSHPRVRELRPKGCNPSTFHAFYEAENAWVWTDPTFAEFGNITKFYRQMFYETCENMAGDEAFMEAMRKENIDLAIHHHLDSCTLGVVRALKIPQWGWVLSTPLFRSMINMVGVPALPSHIPSLLTDASNDMAFFKRVKNFAWELFCDLYLPLGSAPYTAIYREKYGEDFPTLSQIAREGSFLMVNSHADIEFPIPVTSKIVYIGGLGMKKETNQLKEPFASSVNQSTSTVVVSFGSVADTKHMPVHWKEAFIGLFKSNPSIRFIWKFDQAIDVPSNVLRVGWLPQNDLLGHEKVVAFITHGGYNSLGESISTGTPIVTVPLFGDQFRNAQLAEFRHFGVRVYKQDLSADNLNTALHKIMDDPSYLSSARLAQSIAFSSPLSTGLTIRHTINFTLAHPHYNRDLPQLGFFSLYSVDVIVFLFFLHLSLFSSL</sequence>
<dbReference type="Pfam" id="PF00201">
    <property type="entry name" value="UDPGT"/>
    <property type="match status" value="1"/>
</dbReference>
<gene>
    <name evidence="8" type="ORF">PENTCL1PPCAC_26473</name>
</gene>
<evidence type="ECO:0000313" key="8">
    <source>
        <dbReference type="EMBL" id="GMT04299.1"/>
    </source>
</evidence>
<evidence type="ECO:0000256" key="7">
    <source>
        <dbReference type="RuleBase" id="RU362059"/>
    </source>
</evidence>
<evidence type="ECO:0000256" key="5">
    <source>
        <dbReference type="ARBA" id="ARBA00047475"/>
    </source>
</evidence>
<keyword evidence="7" id="KW-1133">Transmembrane helix</keyword>
<keyword evidence="4 7" id="KW-0732">Signal</keyword>
<dbReference type="Gene3D" id="3.40.50.2000">
    <property type="entry name" value="Glycogen Phosphorylase B"/>
    <property type="match status" value="1"/>
</dbReference>
<accession>A0AAV5UE65</accession>
<dbReference type="InterPro" id="IPR050271">
    <property type="entry name" value="UDP-glycosyltransferase"/>
</dbReference>
<dbReference type="PANTHER" id="PTHR48043">
    <property type="entry name" value="EG:EG0003.4 PROTEIN-RELATED"/>
    <property type="match status" value="1"/>
</dbReference>
<keyword evidence="2 6" id="KW-0328">Glycosyltransferase</keyword>
<dbReference type="EMBL" id="BTSX01000006">
    <property type="protein sequence ID" value="GMT04299.1"/>
    <property type="molecule type" value="Genomic_DNA"/>
</dbReference>
<keyword evidence="9" id="KW-1185">Reference proteome</keyword>
<name>A0AAV5UE65_9BILA</name>
<dbReference type="GO" id="GO:0016020">
    <property type="term" value="C:membrane"/>
    <property type="evidence" value="ECO:0007669"/>
    <property type="project" value="UniProtKB-SubCell"/>
</dbReference>
<evidence type="ECO:0000313" key="9">
    <source>
        <dbReference type="Proteomes" id="UP001432027"/>
    </source>
</evidence>
<dbReference type="PROSITE" id="PS00375">
    <property type="entry name" value="UDPGT"/>
    <property type="match status" value="1"/>
</dbReference>
<dbReference type="GO" id="GO:0015020">
    <property type="term" value="F:glucuronosyltransferase activity"/>
    <property type="evidence" value="ECO:0007669"/>
    <property type="project" value="UniProtKB-EC"/>
</dbReference>
<dbReference type="InterPro" id="IPR035595">
    <property type="entry name" value="UDP_glycos_trans_CS"/>
</dbReference>
<comment type="caution">
    <text evidence="8">The sequence shown here is derived from an EMBL/GenBank/DDBJ whole genome shotgun (WGS) entry which is preliminary data.</text>
</comment>
<feature type="chain" id="PRO_5043106435" description="UDP-glucuronosyltransferase" evidence="7">
    <location>
        <begin position="17"/>
        <end position="494"/>
    </location>
</feature>
<evidence type="ECO:0000256" key="3">
    <source>
        <dbReference type="ARBA" id="ARBA00022679"/>
    </source>
</evidence>
<evidence type="ECO:0000256" key="1">
    <source>
        <dbReference type="ARBA" id="ARBA00009995"/>
    </source>
</evidence>
<dbReference type="PANTHER" id="PTHR48043:SF145">
    <property type="entry name" value="FI06409P-RELATED"/>
    <property type="match status" value="1"/>
</dbReference>
<dbReference type="CDD" id="cd03784">
    <property type="entry name" value="GT1_Gtf-like"/>
    <property type="match status" value="1"/>
</dbReference>
<evidence type="ECO:0000256" key="4">
    <source>
        <dbReference type="ARBA" id="ARBA00022729"/>
    </source>
</evidence>
<feature type="signal peptide" evidence="7">
    <location>
        <begin position="1"/>
        <end position="16"/>
    </location>
</feature>
<dbReference type="InterPro" id="IPR002213">
    <property type="entry name" value="UDP_glucos_trans"/>
</dbReference>
<dbReference type="AlphaFoldDB" id="A0AAV5UE65"/>
<dbReference type="Proteomes" id="UP001432027">
    <property type="component" value="Unassembled WGS sequence"/>
</dbReference>
<keyword evidence="7" id="KW-0472">Membrane</keyword>
<proteinExistence type="inferred from homology"/>
<dbReference type="EC" id="2.4.1.17" evidence="7"/>
<dbReference type="FunFam" id="3.40.50.2000:FF:000021">
    <property type="entry name" value="UDP-glucuronosyltransferase"/>
    <property type="match status" value="1"/>
</dbReference>
<organism evidence="8 9">
    <name type="scientific">Pristionchus entomophagus</name>
    <dbReference type="NCBI Taxonomy" id="358040"/>
    <lineage>
        <taxon>Eukaryota</taxon>
        <taxon>Metazoa</taxon>
        <taxon>Ecdysozoa</taxon>
        <taxon>Nematoda</taxon>
        <taxon>Chromadorea</taxon>
        <taxon>Rhabditida</taxon>
        <taxon>Rhabditina</taxon>
        <taxon>Diplogasteromorpha</taxon>
        <taxon>Diplogasteroidea</taxon>
        <taxon>Neodiplogasteridae</taxon>
        <taxon>Pristionchus</taxon>
    </lineage>
</organism>
<evidence type="ECO:0000256" key="2">
    <source>
        <dbReference type="ARBA" id="ARBA00022676"/>
    </source>
</evidence>